<proteinExistence type="predicted"/>
<dbReference type="Pfam" id="PF00621">
    <property type="entry name" value="RhoGEF"/>
    <property type="match status" value="1"/>
</dbReference>
<keyword evidence="7" id="KW-0862">Zinc</keyword>
<dbReference type="SUPFAM" id="SSF50729">
    <property type="entry name" value="PH domain-like"/>
    <property type="match status" value="1"/>
</dbReference>
<dbReference type="InterPro" id="IPR041020">
    <property type="entry name" value="PH_16"/>
</dbReference>
<evidence type="ECO:0000313" key="14">
    <source>
        <dbReference type="EMBL" id="CAL1300030.1"/>
    </source>
</evidence>
<comment type="caution">
    <text evidence="14">The sequence shown here is derived from an EMBL/GenBank/DDBJ whole genome shotgun (WGS) entry which is preliminary data.</text>
</comment>
<feature type="region of interest" description="Disordered" evidence="10">
    <location>
        <begin position="1640"/>
        <end position="1671"/>
    </location>
</feature>
<dbReference type="GO" id="GO:0005085">
    <property type="term" value="F:guanyl-nucleotide exchange factor activity"/>
    <property type="evidence" value="ECO:0007669"/>
    <property type="project" value="UniProtKB-KW"/>
</dbReference>
<dbReference type="GO" id="GO:0008270">
    <property type="term" value="F:zinc ion binding"/>
    <property type="evidence" value="ECO:0007669"/>
    <property type="project" value="UniProtKB-KW"/>
</dbReference>
<feature type="domain" description="DH" evidence="12">
    <location>
        <begin position="866"/>
        <end position="1055"/>
    </location>
</feature>
<dbReference type="InterPro" id="IPR046349">
    <property type="entry name" value="C1-like_sf"/>
</dbReference>
<feature type="region of interest" description="Disordered" evidence="10">
    <location>
        <begin position="418"/>
        <end position="456"/>
    </location>
</feature>
<dbReference type="InterPro" id="IPR051632">
    <property type="entry name" value="Rho_GEF"/>
</dbReference>
<dbReference type="SMART" id="SM00233">
    <property type="entry name" value="PH"/>
    <property type="match status" value="1"/>
</dbReference>
<gene>
    <name evidence="14" type="ORF">LARSCL_LOCUS21696</name>
</gene>
<protein>
    <recommendedName>
        <fullName evidence="16">A-kinase anchor protein 13</fullName>
    </recommendedName>
</protein>
<keyword evidence="8 9" id="KW-0175">Coiled coil</keyword>
<evidence type="ECO:0000256" key="2">
    <source>
        <dbReference type="ARBA" id="ARBA00022490"/>
    </source>
</evidence>
<organism evidence="14 15">
    <name type="scientific">Larinioides sclopetarius</name>
    <dbReference type="NCBI Taxonomy" id="280406"/>
    <lineage>
        <taxon>Eukaryota</taxon>
        <taxon>Metazoa</taxon>
        <taxon>Ecdysozoa</taxon>
        <taxon>Arthropoda</taxon>
        <taxon>Chelicerata</taxon>
        <taxon>Arachnida</taxon>
        <taxon>Araneae</taxon>
        <taxon>Araneomorphae</taxon>
        <taxon>Entelegynae</taxon>
        <taxon>Araneoidea</taxon>
        <taxon>Araneidae</taxon>
        <taxon>Larinioides</taxon>
    </lineage>
</organism>
<evidence type="ECO:0000256" key="9">
    <source>
        <dbReference type="SAM" id="Coils"/>
    </source>
</evidence>
<feature type="region of interest" description="Disordered" evidence="10">
    <location>
        <begin position="1752"/>
        <end position="1807"/>
    </location>
</feature>
<evidence type="ECO:0000256" key="8">
    <source>
        <dbReference type="ARBA" id="ARBA00023054"/>
    </source>
</evidence>
<evidence type="ECO:0000256" key="7">
    <source>
        <dbReference type="ARBA" id="ARBA00022833"/>
    </source>
</evidence>
<dbReference type="PROSITE" id="PS50003">
    <property type="entry name" value="PH_DOMAIN"/>
    <property type="match status" value="1"/>
</dbReference>
<dbReference type="GO" id="GO:0035023">
    <property type="term" value="P:regulation of Rho protein signal transduction"/>
    <property type="evidence" value="ECO:0007669"/>
    <property type="project" value="TreeGrafter"/>
</dbReference>
<feature type="non-terminal residue" evidence="14">
    <location>
        <position position="1"/>
    </location>
</feature>
<dbReference type="SMART" id="SM00325">
    <property type="entry name" value="RhoGEF"/>
    <property type="match status" value="1"/>
</dbReference>
<dbReference type="FunFam" id="1.20.900.10:FF:000004">
    <property type="entry name" value="Rho guanine nucleotide exchange factor 2"/>
    <property type="match status" value="1"/>
</dbReference>
<accession>A0AAV2BWA4</accession>
<feature type="compositionally biased region" description="Basic residues" evidence="10">
    <location>
        <begin position="426"/>
        <end position="437"/>
    </location>
</feature>
<dbReference type="PROSITE" id="PS50010">
    <property type="entry name" value="DH_2"/>
    <property type="match status" value="1"/>
</dbReference>
<evidence type="ECO:0000256" key="3">
    <source>
        <dbReference type="ARBA" id="ARBA00022553"/>
    </source>
</evidence>
<evidence type="ECO:0000313" key="15">
    <source>
        <dbReference type="Proteomes" id="UP001497382"/>
    </source>
</evidence>
<keyword evidence="15" id="KW-1185">Reference proteome</keyword>
<dbReference type="Gene3D" id="1.20.900.10">
    <property type="entry name" value="Dbl homology (DH) domain"/>
    <property type="match status" value="1"/>
</dbReference>
<sequence>KAPSNVDRLFDSTEKHGHATAEEVELSAYVSSGIGAVRVASTDFHYENDSAHQMAAFLLGSVGNLKDLGDCSEPPRDQTDLDERLTAAFKTFQLPPCWSMMGTDLRGTEAAERLLHFSARLGLTQLTTHFLTLPGSQVALSSQNHERLLPEELAFKNGFHDLGQLLQYYRKQSTVFHPYKAVLEQKEEKQPLVITTDIKRSTKEIENDIQELMKKKLYLSDLESDDCDSENMKELNTTKNGNLFHDLSSKLKDVHMFNTSNRSASLPRQVFRNQAPRYQGRVLEDNLRRIRDIHEGIQRLRELNTKQIVVHSTKNGPARLSNSCPALYMTSGDETSIHLDGASITMRNIQHRRTSLSSNSHSLDSTFIESFNVKIHVNDLTPAPSQEFLNLCSPLSESDCSHSGKLLYDGSNISKKSNIGGTASKRLAKRSNKKTPTRRQSWSSLGAVESPEDEGKQLIQRRWSLSSLDSDTEDAFCKSNSTSSFRSKNSRMYHCSRNINLSQVPREKIRNFSDGNCEESLLSKSSKQSASVPSIGCSAADAKENVEPQKTHSVGSLSSSAKNFLVSFRNHPLQKSLSTPTITVEDGVNDQAKEDTNNRQSLCTMHPLPLHDLSPQMHDSLDGDESTAETQSLTIVRDVQMNSATADSDEDKVFVKRKKRSSIFFKKKPDKHKSKEGKKAHQYFAYSMSSTPCDVCLKPLNKKQGLKCENCLVVVHDSACKDQVIDCNKFKLQRAQSKSNYVSLTSASSLNGTQTNQHKGSLPNSRFNFTVSHSNIPPLGEAASRSSFVNINKMLSEEKDGDGSYELHSNMMEINSASMESLDEGAAEISDLEDNQILRITEEEPETWNATVDKKVIKKLKDKEIKRQEAIYELIITEKHHCLTLEIMQKVYAQGMMRELNAPRETVDKLFPCLGDLVELHKAFLHRLRERQKEGPVIEVISDILAEQFHDQKAEQMKVAYGQFCSQHIESLNMYKEMLKSDRKFQNFIKKCKNKRLCKTRGVPECLLLVTQRITKYILIIESLMKAAKENKEEQETLETIMRHLKNIISSVDVQVADKEKEIRLLEIFNRMDAKTTIFYRGKKFKKSDLLACNRKLRKEGPMTWRSPRGKTIDVTAVLLSDFIFFLHENNQKLFFASLENKPGIVSLQKLLARKKAGQDSCGIYLISSNPSEPEMIELFCKTPKDQKAWMEAIREAIDLCPDEDEGVPSETEEERKLEAAKAARVKQLTSLLHEKDQSIAHICEDRMRILVDLLEMVGIEAEQFENVRYSHLVENPPGKESKELISSAINCASRLASNLYTSGTNLSRSVSSAGERQSDTYVSPLLPKRAETFGGFDNPTKEQVVPVVKVPAFKRKLLHLKEHTELSILPSKSKMEDINLGESLETALQNFGLQTSLSVIGKVPSICSSPDKQHSKKQLLSPSFIQHASFPPFKEVNSEIVSLTTTPLLMTQGKEQLMQIVELAHHLNTVVCAVTHLSSSYESTKVQLAETDYKLTKLTKEKEVRDKKSIYRPEHQLEELRNLQKQLNHDRSAWQQEKAQAESSLKAQREELEKLQEQLKVEQMDVTHQRELLYRKLDALQKQGIILSPSHNVVNLNSCNTRDSDIKDELHSGTAASDSIHPAATDFSHRRTVSYDLGQDRSNEEHIPYVSSGSSSAAPSHRIDSKNRPALNIGVGGAGTGKIVPLHLSNSATNMQKRQSVAVQPVKQQLPLKLANTHSANGATIAVSQGGPQQVLPMKLALGTLQPGAQTLSAAEGKNAAPKRSHSAASSPSSTLTTPVHVRGGSSPALVQSTSPTNSTISPKYKAENSILHHLKLASEKTNNKKDDSNKEIFC</sequence>
<evidence type="ECO:0000259" key="11">
    <source>
        <dbReference type="PROSITE" id="PS50003"/>
    </source>
</evidence>
<dbReference type="EMBL" id="CAXIEN010000530">
    <property type="protein sequence ID" value="CAL1300030.1"/>
    <property type="molecule type" value="Genomic_DNA"/>
</dbReference>
<evidence type="ECO:0000256" key="4">
    <source>
        <dbReference type="ARBA" id="ARBA00022658"/>
    </source>
</evidence>
<evidence type="ECO:0000256" key="5">
    <source>
        <dbReference type="ARBA" id="ARBA00022723"/>
    </source>
</evidence>
<keyword evidence="5" id="KW-0479">Metal-binding</keyword>
<dbReference type="InterPro" id="IPR000219">
    <property type="entry name" value="DH_dom"/>
</dbReference>
<keyword evidence="6" id="KW-0863">Zinc-finger</keyword>
<evidence type="ECO:0000256" key="1">
    <source>
        <dbReference type="ARBA" id="ARBA00004496"/>
    </source>
</evidence>
<feature type="region of interest" description="Disordered" evidence="10">
    <location>
        <begin position="602"/>
        <end position="629"/>
    </location>
</feature>
<reference evidence="14 15" key="1">
    <citation type="submission" date="2024-04" db="EMBL/GenBank/DDBJ databases">
        <authorList>
            <person name="Rising A."/>
            <person name="Reimegard J."/>
            <person name="Sonavane S."/>
            <person name="Akerstrom W."/>
            <person name="Nylinder S."/>
            <person name="Hedman E."/>
            <person name="Kallberg Y."/>
        </authorList>
    </citation>
    <scope>NUCLEOTIDE SEQUENCE [LARGE SCALE GENOMIC DNA]</scope>
</reference>
<feature type="region of interest" description="Disordered" evidence="10">
    <location>
        <begin position="577"/>
        <end position="596"/>
    </location>
</feature>
<dbReference type="Proteomes" id="UP001497382">
    <property type="component" value="Unassembled WGS sequence"/>
</dbReference>
<keyword evidence="2" id="KW-0963">Cytoplasm</keyword>
<dbReference type="SUPFAM" id="SSF48065">
    <property type="entry name" value="DBL homology domain (DH-domain)"/>
    <property type="match status" value="1"/>
</dbReference>
<evidence type="ECO:0000259" key="13">
    <source>
        <dbReference type="PROSITE" id="PS50081"/>
    </source>
</evidence>
<comment type="subcellular location">
    <subcellularLocation>
        <location evidence="1">Cytoplasm</location>
    </subcellularLocation>
</comment>
<dbReference type="CDD" id="cd20815">
    <property type="entry name" value="C1_p190RhoGEF-like"/>
    <property type="match status" value="1"/>
</dbReference>
<feature type="coiled-coil region" evidence="9">
    <location>
        <begin position="1518"/>
        <end position="1573"/>
    </location>
</feature>
<dbReference type="PROSITE" id="PS50081">
    <property type="entry name" value="ZF_DAG_PE_2"/>
    <property type="match status" value="1"/>
</dbReference>
<dbReference type="PANTHER" id="PTHR13944:SF21">
    <property type="entry name" value="CYSTS, ISOFORM C"/>
    <property type="match status" value="1"/>
</dbReference>
<dbReference type="InterPro" id="IPR002219">
    <property type="entry name" value="PKC_DAG/PE"/>
</dbReference>
<evidence type="ECO:0000256" key="10">
    <source>
        <dbReference type="SAM" id="MobiDB-lite"/>
    </source>
</evidence>
<feature type="compositionally biased region" description="Low complexity" evidence="10">
    <location>
        <begin position="1652"/>
        <end position="1661"/>
    </location>
</feature>
<name>A0AAV2BWA4_9ARAC</name>
<feature type="domain" description="PH" evidence="11">
    <location>
        <begin position="1096"/>
        <end position="1199"/>
    </location>
</feature>
<feature type="compositionally biased region" description="Polar residues" evidence="10">
    <location>
        <begin position="1790"/>
        <end position="1803"/>
    </location>
</feature>
<dbReference type="CDD" id="cd00160">
    <property type="entry name" value="RhoGEF"/>
    <property type="match status" value="1"/>
</dbReference>
<dbReference type="Pfam" id="PF17838">
    <property type="entry name" value="PH_16"/>
    <property type="match status" value="1"/>
</dbReference>
<evidence type="ECO:0000256" key="6">
    <source>
        <dbReference type="ARBA" id="ARBA00022771"/>
    </source>
</evidence>
<keyword evidence="3" id="KW-0597">Phosphoprotein</keyword>
<dbReference type="InterPro" id="IPR001849">
    <property type="entry name" value="PH_domain"/>
</dbReference>
<dbReference type="InterPro" id="IPR011993">
    <property type="entry name" value="PH-like_dom_sf"/>
</dbReference>
<dbReference type="PANTHER" id="PTHR13944">
    <property type="entry name" value="AGAP007712-PA"/>
    <property type="match status" value="1"/>
</dbReference>
<feature type="compositionally biased region" description="Low complexity" evidence="10">
    <location>
        <begin position="1768"/>
        <end position="1780"/>
    </location>
</feature>
<dbReference type="SUPFAM" id="SSF57889">
    <property type="entry name" value="Cysteine-rich domain"/>
    <property type="match status" value="1"/>
</dbReference>
<keyword evidence="4" id="KW-0344">Guanine-nucleotide releasing factor</keyword>
<evidence type="ECO:0008006" key="16">
    <source>
        <dbReference type="Google" id="ProtNLM"/>
    </source>
</evidence>
<evidence type="ECO:0000259" key="12">
    <source>
        <dbReference type="PROSITE" id="PS50010"/>
    </source>
</evidence>
<dbReference type="Gene3D" id="2.30.29.30">
    <property type="entry name" value="Pleckstrin-homology domain (PH domain)/Phosphotyrosine-binding domain (PTB)"/>
    <property type="match status" value="1"/>
</dbReference>
<feature type="domain" description="Phorbol-ester/DAG-type" evidence="13">
    <location>
        <begin position="680"/>
        <end position="727"/>
    </location>
</feature>
<dbReference type="InterPro" id="IPR035899">
    <property type="entry name" value="DBL_dom_sf"/>
</dbReference>
<dbReference type="GO" id="GO:0005737">
    <property type="term" value="C:cytoplasm"/>
    <property type="evidence" value="ECO:0007669"/>
    <property type="project" value="UniProtKB-SubCell"/>
</dbReference>